<dbReference type="UniPathway" id="UPA00074">
    <property type="reaction ID" value="UER00133"/>
</dbReference>
<dbReference type="Gene3D" id="3.40.140.20">
    <property type="match status" value="1"/>
</dbReference>
<keyword evidence="4" id="KW-0808">Transferase</keyword>
<dbReference type="GO" id="GO:0005829">
    <property type="term" value="C:cytosol"/>
    <property type="evidence" value="ECO:0007669"/>
    <property type="project" value="TreeGrafter"/>
</dbReference>
<evidence type="ECO:0000313" key="9">
    <source>
        <dbReference type="EMBL" id="SVD02551.1"/>
    </source>
</evidence>
<dbReference type="InterPro" id="IPR036914">
    <property type="entry name" value="MGS-like_dom_sf"/>
</dbReference>
<dbReference type="Pfam" id="PF02142">
    <property type="entry name" value="MGS"/>
    <property type="match status" value="1"/>
</dbReference>
<proteinExistence type="inferred from homology"/>
<evidence type="ECO:0000256" key="6">
    <source>
        <dbReference type="ARBA" id="ARBA00022801"/>
    </source>
</evidence>
<gene>
    <name evidence="9" type="ORF">METZ01_LOCUS355405</name>
</gene>
<organism evidence="9">
    <name type="scientific">marine metagenome</name>
    <dbReference type="NCBI Taxonomy" id="408172"/>
    <lineage>
        <taxon>unclassified sequences</taxon>
        <taxon>metagenomes</taxon>
        <taxon>ecological metagenomes</taxon>
    </lineage>
</organism>
<keyword evidence="6" id="KW-0378">Hydrolase</keyword>
<feature type="non-terminal residue" evidence="9">
    <location>
        <position position="290"/>
    </location>
</feature>
<accession>A0A382S0X4</accession>
<dbReference type="Gene3D" id="3.40.50.1380">
    <property type="entry name" value="Methylglyoxal synthase-like domain"/>
    <property type="match status" value="1"/>
</dbReference>
<sequence length="290" mass="31584">MPVALVSVSDKTGLEEFCAGLVERGWEIVSTSGTRNVLLEAGFEVKEIGKLTGHPEMLAGRVKTLHPTVHAGILARRTVQDDLEELAKYEISPIDLVAVNLYPFQRTIARESVTLADALEQIDIGGPTLLRAAAKNHPFVWSLCDPEDYGQVLTALDEDPGEERFQEFRRELAAKVFRHTASYDAAIGGYLDFAEPIELSESKVTDDTMTSLTRVQTLRYGENPDQAAAFFRDGASPPWGIPSLKQLHGKELSFTNILDVDGALLTIAPFTGTDTSACAIIKHTTPCGVA</sequence>
<dbReference type="InterPro" id="IPR016193">
    <property type="entry name" value="Cytidine_deaminase-like"/>
</dbReference>
<dbReference type="PANTHER" id="PTHR11692">
    <property type="entry name" value="BIFUNCTIONAL PURINE BIOSYNTHESIS PROTEIN PURH"/>
    <property type="match status" value="1"/>
</dbReference>
<feature type="domain" description="MGS-like" evidence="8">
    <location>
        <begin position="1"/>
        <end position="144"/>
    </location>
</feature>
<dbReference type="AlphaFoldDB" id="A0A382S0X4"/>
<reference evidence="9" key="1">
    <citation type="submission" date="2018-05" db="EMBL/GenBank/DDBJ databases">
        <authorList>
            <person name="Lanie J.A."/>
            <person name="Ng W.-L."/>
            <person name="Kazmierczak K.M."/>
            <person name="Andrzejewski T.M."/>
            <person name="Davidsen T.M."/>
            <person name="Wayne K.J."/>
            <person name="Tettelin H."/>
            <person name="Glass J.I."/>
            <person name="Rusch D."/>
            <person name="Podicherti R."/>
            <person name="Tsui H.-C.T."/>
            <person name="Winkler M.E."/>
        </authorList>
    </citation>
    <scope>NUCLEOTIDE SEQUENCE</scope>
</reference>
<dbReference type="SMART" id="SM00851">
    <property type="entry name" value="MGS"/>
    <property type="match status" value="1"/>
</dbReference>
<keyword evidence="7" id="KW-0511">Multifunctional enzyme</keyword>
<evidence type="ECO:0000256" key="1">
    <source>
        <dbReference type="ARBA" id="ARBA00004844"/>
    </source>
</evidence>
<dbReference type="PROSITE" id="PS51855">
    <property type="entry name" value="MGS"/>
    <property type="match status" value="1"/>
</dbReference>
<dbReference type="InterPro" id="IPR024051">
    <property type="entry name" value="AICAR_Tfase_dup_dom_sf"/>
</dbReference>
<comment type="similarity">
    <text evidence="3">Belongs to the PurH family.</text>
</comment>
<dbReference type="SMART" id="SM00798">
    <property type="entry name" value="AICARFT_IMPCHas"/>
    <property type="match status" value="1"/>
</dbReference>
<evidence type="ECO:0000259" key="8">
    <source>
        <dbReference type="PROSITE" id="PS51855"/>
    </source>
</evidence>
<evidence type="ECO:0000256" key="3">
    <source>
        <dbReference type="ARBA" id="ARBA00007667"/>
    </source>
</evidence>
<dbReference type="GO" id="GO:0006189">
    <property type="term" value="P:'de novo' IMP biosynthetic process"/>
    <property type="evidence" value="ECO:0007669"/>
    <property type="project" value="UniProtKB-UniPathway"/>
</dbReference>
<dbReference type="InterPro" id="IPR011607">
    <property type="entry name" value="MGS-like_dom"/>
</dbReference>
<evidence type="ECO:0000256" key="2">
    <source>
        <dbReference type="ARBA" id="ARBA00004954"/>
    </source>
</evidence>
<dbReference type="FunFam" id="3.40.50.1380:FF:000001">
    <property type="entry name" value="Bifunctional purine biosynthesis protein PurH"/>
    <property type="match status" value="1"/>
</dbReference>
<evidence type="ECO:0000256" key="4">
    <source>
        <dbReference type="ARBA" id="ARBA00022679"/>
    </source>
</evidence>
<dbReference type="SUPFAM" id="SSF52335">
    <property type="entry name" value="Methylglyoxal synthase-like"/>
    <property type="match status" value="1"/>
</dbReference>
<comment type="pathway">
    <text evidence="2">Purine metabolism; IMP biosynthesis via de novo pathway; 5-formamido-1-(5-phospho-D-ribosyl)imidazole-4-carboxamide from 5-amino-1-(5-phospho-D-ribosyl)imidazole-4-carboxamide (10-formyl THF route): step 1/1.</text>
</comment>
<dbReference type="PANTHER" id="PTHR11692:SF0">
    <property type="entry name" value="BIFUNCTIONAL PURINE BIOSYNTHESIS PROTEIN ATIC"/>
    <property type="match status" value="1"/>
</dbReference>
<dbReference type="SUPFAM" id="SSF53927">
    <property type="entry name" value="Cytidine deaminase-like"/>
    <property type="match status" value="1"/>
</dbReference>
<evidence type="ECO:0000256" key="5">
    <source>
        <dbReference type="ARBA" id="ARBA00022755"/>
    </source>
</evidence>
<dbReference type="Pfam" id="PF01808">
    <property type="entry name" value="AICARFT_IMPCHas"/>
    <property type="match status" value="1"/>
</dbReference>
<dbReference type="InterPro" id="IPR002695">
    <property type="entry name" value="PurH-like"/>
</dbReference>
<dbReference type="CDD" id="cd01421">
    <property type="entry name" value="IMPCH"/>
    <property type="match status" value="1"/>
</dbReference>
<name>A0A382S0X4_9ZZZZ</name>
<evidence type="ECO:0000256" key="7">
    <source>
        <dbReference type="ARBA" id="ARBA00023268"/>
    </source>
</evidence>
<dbReference type="EMBL" id="UINC01125011">
    <property type="protein sequence ID" value="SVD02551.1"/>
    <property type="molecule type" value="Genomic_DNA"/>
</dbReference>
<dbReference type="GO" id="GO:0004643">
    <property type="term" value="F:phosphoribosylaminoimidazolecarboxamide formyltransferase activity"/>
    <property type="evidence" value="ECO:0007669"/>
    <property type="project" value="InterPro"/>
</dbReference>
<protein>
    <recommendedName>
        <fullName evidence="8">MGS-like domain-containing protein</fullName>
    </recommendedName>
</protein>
<dbReference type="GO" id="GO:0003937">
    <property type="term" value="F:IMP cyclohydrolase activity"/>
    <property type="evidence" value="ECO:0007669"/>
    <property type="project" value="InterPro"/>
</dbReference>
<keyword evidence="5" id="KW-0658">Purine biosynthesis</keyword>
<comment type="pathway">
    <text evidence="1">Purine metabolism; IMP biosynthesis via de novo pathway; IMP from 5-formamido-1-(5-phospho-D-ribosyl)imidazole-4-carboxamide: step 1/1.</text>
</comment>